<name>A0A9P8GLK8_AURME</name>
<dbReference type="Proteomes" id="UP000767238">
    <property type="component" value="Unassembled WGS sequence"/>
</dbReference>
<gene>
    <name evidence="1" type="ORF">KCV03_g3090</name>
</gene>
<feature type="non-terminal residue" evidence="1">
    <location>
        <position position="98"/>
    </location>
</feature>
<evidence type="ECO:0000313" key="1">
    <source>
        <dbReference type="EMBL" id="KAH0225249.1"/>
    </source>
</evidence>
<comment type="caution">
    <text evidence="1">The sequence shown here is derived from an EMBL/GenBank/DDBJ whole genome shotgun (WGS) entry which is preliminary data.</text>
</comment>
<accession>A0A9P8GLK8</accession>
<organism evidence="1 2">
    <name type="scientific">Aureobasidium melanogenum</name>
    <name type="common">Aureobasidium pullulans var. melanogenum</name>
    <dbReference type="NCBI Taxonomy" id="46634"/>
    <lineage>
        <taxon>Eukaryota</taxon>
        <taxon>Fungi</taxon>
        <taxon>Dikarya</taxon>
        <taxon>Ascomycota</taxon>
        <taxon>Pezizomycotina</taxon>
        <taxon>Dothideomycetes</taxon>
        <taxon>Dothideomycetidae</taxon>
        <taxon>Dothideales</taxon>
        <taxon>Saccotheciaceae</taxon>
        <taxon>Aureobasidium</taxon>
    </lineage>
</organism>
<dbReference type="EMBL" id="JAHFYH010000015">
    <property type="protein sequence ID" value="KAH0225249.1"/>
    <property type="molecule type" value="Genomic_DNA"/>
</dbReference>
<reference evidence="1" key="2">
    <citation type="submission" date="2021-08" db="EMBL/GenBank/DDBJ databases">
        <authorList>
            <person name="Gostincar C."/>
            <person name="Sun X."/>
            <person name="Song Z."/>
            <person name="Gunde-Cimerman N."/>
        </authorList>
    </citation>
    <scope>NUCLEOTIDE SEQUENCE</scope>
    <source>
        <strain evidence="1">EXF-8016</strain>
    </source>
</reference>
<sequence>MALKPIRYHDTSSGLSWNETIISTPSQPISSQIYDFLHKAVGLPPPLHTSKEHGVGVDALETMALRCLLNNLAMLEAESLEPVPEIVLRRLWREIQKK</sequence>
<evidence type="ECO:0000313" key="2">
    <source>
        <dbReference type="Proteomes" id="UP000767238"/>
    </source>
</evidence>
<dbReference type="OrthoDB" id="5273928at2759"/>
<reference evidence="1" key="1">
    <citation type="journal article" date="2021" name="J Fungi (Basel)">
        <title>Virulence traits and population genomics of the black yeast Aureobasidium melanogenum.</title>
        <authorList>
            <person name="Cernosa A."/>
            <person name="Sun X."/>
            <person name="Gostincar C."/>
            <person name="Fang C."/>
            <person name="Gunde-Cimerman N."/>
            <person name="Song Z."/>
        </authorList>
    </citation>
    <scope>NUCLEOTIDE SEQUENCE</scope>
    <source>
        <strain evidence="1">EXF-8016</strain>
    </source>
</reference>
<protein>
    <submittedName>
        <fullName evidence="1">Uncharacterized protein</fullName>
    </submittedName>
</protein>
<dbReference type="AlphaFoldDB" id="A0A9P8GLK8"/>
<proteinExistence type="predicted"/>